<dbReference type="EMBL" id="AQHN01000072">
    <property type="protein sequence ID" value="ENN86056.1"/>
    <property type="molecule type" value="Genomic_DNA"/>
</dbReference>
<evidence type="ECO:0000313" key="2">
    <source>
        <dbReference type="Proteomes" id="UP000012429"/>
    </source>
</evidence>
<keyword evidence="2" id="KW-1185">Reference proteome</keyword>
<accession>N6UZC1</accession>
<name>N6UZC1_9HYPH</name>
<reference evidence="1 2" key="1">
    <citation type="journal article" date="2012" name="BMC Genomics">
        <title>Genomic basis of broad host range and environmental adaptability of Rhizobium tropici CIAT 899 and Rhizobium sp. PRF 81 which are used in inoculants for common bean (Phaseolus vulgaris L.).</title>
        <authorList>
            <person name="Ormeno-Orrillo E."/>
            <person name="Menna P."/>
            <person name="Almeida L.G."/>
            <person name="Ollero F.J."/>
            <person name="Nicolas M.F."/>
            <person name="Pains Rodrigues E."/>
            <person name="Shigueyoshi Nakatani A."/>
            <person name="Silva Batista J.S."/>
            <person name="Oliveira Chueire L.M."/>
            <person name="Souza R.C."/>
            <person name="Ribeiro Vasconcelos A.T."/>
            <person name="Megias M."/>
            <person name="Hungria M."/>
            <person name="Martinez-Romero E."/>
        </authorList>
    </citation>
    <scope>NUCLEOTIDE SEQUENCE [LARGE SCALE GENOMIC DNA]</scope>
    <source>
        <strain evidence="1 2">PRF 81</strain>
    </source>
</reference>
<organism evidence="1 2">
    <name type="scientific">Rhizobium freirei PRF 81</name>
    <dbReference type="NCBI Taxonomy" id="363754"/>
    <lineage>
        <taxon>Bacteria</taxon>
        <taxon>Pseudomonadati</taxon>
        <taxon>Pseudomonadota</taxon>
        <taxon>Alphaproteobacteria</taxon>
        <taxon>Hyphomicrobiales</taxon>
        <taxon>Rhizobiaceae</taxon>
        <taxon>Rhizobium/Agrobacterium group</taxon>
        <taxon>Rhizobium</taxon>
    </lineage>
</organism>
<dbReference type="AlphaFoldDB" id="N6UZC1"/>
<gene>
    <name evidence="1" type="ORF">RHSP_31893</name>
</gene>
<dbReference type="Proteomes" id="UP000012429">
    <property type="component" value="Unassembled WGS sequence"/>
</dbReference>
<dbReference type="STRING" id="363754.RHSP_31893"/>
<proteinExistence type="predicted"/>
<protein>
    <submittedName>
        <fullName evidence="1">Uncharacterized protein</fullName>
    </submittedName>
</protein>
<sequence>MKGLIKVLAEPHDPTVLDDDETYRQRIHAHFDENGAIADWVYKVTDLASGELLDEIGESYWVYRDHRTKP</sequence>
<dbReference type="PATRIC" id="fig|363754.4.peg.4013"/>
<comment type="caution">
    <text evidence="1">The sequence shown here is derived from an EMBL/GenBank/DDBJ whole genome shotgun (WGS) entry which is preliminary data.</text>
</comment>
<evidence type="ECO:0000313" key="1">
    <source>
        <dbReference type="EMBL" id="ENN86056.1"/>
    </source>
</evidence>